<dbReference type="OrthoDB" id="2450230at2"/>
<evidence type="ECO:0000313" key="2">
    <source>
        <dbReference type="EMBL" id="SHN04501.1"/>
    </source>
</evidence>
<name>A0A1M7NKW0_9BACI</name>
<accession>A0A1M7NKW0</accession>
<keyword evidence="1" id="KW-0812">Transmembrane</keyword>
<organism evidence="2 3">
    <name type="scientific">Gracilibacillus kekensis</name>
    <dbReference type="NCBI Taxonomy" id="1027249"/>
    <lineage>
        <taxon>Bacteria</taxon>
        <taxon>Bacillati</taxon>
        <taxon>Bacillota</taxon>
        <taxon>Bacilli</taxon>
        <taxon>Bacillales</taxon>
        <taxon>Bacillaceae</taxon>
        <taxon>Gracilibacillus</taxon>
    </lineage>
</organism>
<sequence length="175" mass="20105">MKFEKTGLVVISFLFVFLIGISIWSIQPKEEVLANAIEVAEQQFALESKVQNKQVENFSLYLPEGYKVEEQNNSNLLLNKEEKRFILFYNELETQTSRLNYEAAKESNNHKWLEAFEEKERFGYINIKEREEGFEVELGVGGVKVTTRSSKEDLVGDVADMMDIANSIAYEETGA</sequence>
<evidence type="ECO:0000256" key="1">
    <source>
        <dbReference type="SAM" id="Phobius"/>
    </source>
</evidence>
<dbReference type="Proteomes" id="UP000184184">
    <property type="component" value="Unassembled WGS sequence"/>
</dbReference>
<reference evidence="2 3" key="1">
    <citation type="submission" date="2016-11" db="EMBL/GenBank/DDBJ databases">
        <authorList>
            <person name="Jaros S."/>
            <person name="Januszkiewicz K."/>
            <person name="Wedrychowicz H."/>
        </authorList>
    </citation>
    <scope>NUCLEOTIDE SEQUENCE [LARGE SCALE GENOMIC DNA]</scope>
    <source>
        <strain evidence="2 3">CGMCC 1.10681</strain>
    </source>
</reference>
<dbReference type="AlphaFoldDB" id="A0A1M7NKW0"/>
<protein>
    <submittedName>
        <fullName evidence="2">Uncharacterized protein</fullName>
    </submittedName>
</protein>
<dbReference type="STRING" id="1027249.SAMN05216179_1608"/>
<keyword evidence="3" id="KW-1185">Reference proteome</keyword>
<proteinExistence type="predicted"/>
<evidence type="ECO:0000313" key="3">
    <source>
        <dbReference type="Proteomes" id="UP000184184"/>
    </source>
</evidence>
<dbReference type="EMBL" id="FRCZ01000003">
    <property type="protein sequence ID" value="SHN04501.1"/>
    <property type="molecule type" value="Genomic_DNA"/>
</dbReference>
<keyword evidence="1" id="KW-0472">Membrane</keyword>
<gene>
    <name evidence="2" type="ORF">SAMN05216179_1608</name>
</gene>
<dbReference type="RefSeq" id="WP_073201346.1">
    <property type="nucleotide sequence ID" value="NZ_FRCZ01000003.1"/>
</dbReference>
<feature type="transmembrane region" description="Helical" evidence="1">
    <location>
        <begin position="7"/>
        <end position="26"/>
    </location>
</feature>
<keyword evidence="1" id="KW-1133">Transmembrane helix</keyword>